<dbReference type="GO" id="GO:0051301">
    <property type="term" value="P:cell division"/>
    <property type="evidence" value="ECO:0007669"/>
    <property type="project" value="UniProtKB-KW"/>
</dbReference>
<evidence type="ECO:0000256" key="3">
    <source>
        <dbReference type="ARBA" id="ARBA00004752"/>
    </source>
</evidence>
<evidence type="ECO:0000256" key="16">
    <source>
        <dbReference type="ARBA" id="ARBA00047632"/>
    </source>
</evidence>
<feature type="binding site" evidence="17">
    <location>
        <begin position="122"/>
        <end position="128"/>
    </location>
    <ligand>
        <name>ATP</name>
        <dbReference type="ChEBI" id="CHEBI:30616"/>
    </ligand>
</feature>
<comment type="similarity">
    <text evidence="4 17">Belongs to the MurCDEF family.</text>
</comment>
<evidence type="ECO:0000259" key="20">
    <source>
        <dbReference type="Pfam" id="PF08245"/>
    </source>
</evidence>
<keyword evidence="8 17" id="KW-0436">Ligase</keyword>
<comment type="pathway">
    <text evidence="3 17 18">Cell wall biogenesis; peptidoglycan biosynthesis.</text>
</comment>
<evidence type="ECO:0000256" key="8">
    <source>
        <dbReference type="ARBA" id="ARBA00022598"/>
    </source>
</evidence>
<accession>A0A9D1G749</accession>
<keyword evidence="11 17" id="KW-0133">Cell shape</keyword>
<comment type="catalytic activity">
    <reaction evidence="16 17 18">
        <text>UDP-N-acetyl-alpha-D-muramoyl-L-alanine + D-glutamate + ATP = UDP-N-acetyl-alpha-D-muramoyl-L-alanyl-D-glutamate + ADP + phosphate + H(+)</text>
        <dbReference type="Rhea" id="RHEA:16429"/>
        <dbReference type="ChEBI" id="CHEBI:15378"/>
        <dbReference type="ChEBI" id="CHEBI:29986"/>
        <dbReference type="ChEBI" id="CHEBI:30616"/>
        <dbReference type="ChEBI" id="CHEBI:43474"/>
        <dbReference type="ChEBI" id="CHEBI:83898"/>
        <dbReference type="ChEBI" id="CHEBI:83900"/>
        <dbReference type="ChEBI" id="CHEBI:456216"/>
        <dbReference type="EC" id="6.3.2.9"/>
    </reaction>
</comment>
<dbReference type="HAMAP" id="MF_00639">
    <property type="entry name" value="MurD"/>
    <property type="match status" value="1"/>
</dbReference>
<dbReference type="NCBIfam" id="TIGR01087">
    <property type="entry name" value="murD"/>
    <property type="match status" value="1"/>
</dbReference>
<dbReference type="InterPro" id="IPR005762">
    <property type="entry name" value="MurD"/>
</dbReference>
<evidence type="ECO:0000256" key="9">
    <source>
        <dbReference type="ARBA" id="ARBA00022741"/>
    </source>
</evidence>
<dbReference type="InterPro" id="IPR036615">
    <property type="entry name" value="Mur_ligase_C_dom_sf"/>
</dbReference>
<reference evidence="21" key="2">
    <citation type="journal article" date="2021" name="PeerJ">
        <title>Extensive microbial diversity within the chicken gut microbiome revealed by metagenomics and culture.</title>
        <authorList>
            <person name="Gilroy R."/>
            <person name="Ravi A."/>
            <person name="Getino M."/>
            <person name="Pursley I."/>
            <person name="Horton D.L."/>
            <person name="Alikhan N.F."/>
            <person name="Baker D."/>
            <person name="Gharbi K."/>
            <person name="Hall N."/>
            <person name="Watson M."/>
            <person name="Adriaenssens E.M."/>
            <person name="Foster-Nyarko E."/>
            <person name="Jarju S."/>
            <person name="Secka A."/>
            <person name="Antonio M."/>
            <person name="Oren A."/>
            <person name="Chaudhuri R.R."/>
            <person name="La Ragione R."/>
            <person name="Hildebrand F."/>
            <person name="Pallen M.J."/>
        </authorList>
    </citation>
    <scope>NUCLEOTIDE SEQUENCE</scope>
    <source>
        <strain evidence="21">ChiHecec3B27-6122</strain>
    </source>
</reference>
<dbReference type="SUPFAM" id="SSF53623">
    <property type="entry name" value="MurD-like peptide ligases, catalytic domain"/>
    <property type="match status" value="1"/>
</dbReference>
<evidence type="ECO:0000259" key="19">
    <source>
        <dbReference type="Pfam" id="PF02875"/>
    </source>
</evidence>
<keyword evidence="17 18" id="KW-0131">Cell cycle</keyword>
<dbReference type="Pfam" id="PF08245">
    <property type="entry name" value="Mur_ligase_M"/>
    <property type="match status" value="1"/>
</dbReference>
<evidence type="ECO:0000256" key="18">
    <source>
        <dbReference type="RuleBase" id="RU003664"/>
    </source>
</evidence>
<sequence length="466" mass="51338">MTLQEYVDSLNGRRIAVLGYGVSNTPLIDLLLDNGHKICVCDMRTEDALGETAAKLRERGAELRLGKDYLDGLDDYDYIFRTPGLLPLDPALVRAKERGAVVTSEMEVFFHLCPCRTIGITGSDGKTTTSSIIAELLKAAGRTVHLGGNIGKPLLCEIPSFGPDDIAVLELSSFQLHSIDIRPDVAVITNVSPNHLDKHPDFDDYVNAKRQIFAHQGPEQLLIVNRDNSYTARFGEEANSRVLYFSRKETLSDGVFCRNGMIYKSHNYEVESIIPASEILLPGVHNVENYMAAFAAVDEIVSPELCRKVARSYGGVTHRLELIRKLGGVSYINDSIATSPTRTIAGLRAMRAKPILIAGGHDKHVSFDGLADEICERVRALLLTGDTAEQIAIAVRRSVFYDPMRLPIKIVPDLTTAVLEAKAMAVPGDIVLLSPACSSFDRFRNFAERGDKFREIVMGFKDDEAE</sequence>
<dbReference type="Gene3D" id="3.90.190.20">
    <property type="entry name" value="Mur ligase, C-terminal domain"/>
    <property type="match status" value="1"/>
</dbReference>
<dbReference type="PANTHER" id="PTHR43692:SF1">
    <property type="entry name" value="UDP-N-ACETYLMURAMOYLALANINE--D-GLUTAMATE LIGASE"/>
    <property type="match status" value="1"/>
</dbReference>
<evidence type="ECO:0000256" key="14">
    <source>
        <dbReference type="ARBA" id="ARBA00030398"/>
    </source>
</evidence>
<dbReference type="GO" id="GO:0009252">
    <property type="term" value="P:peptidoglycan biosynthetic process"/>
    <property type="evidence" value="ECO:0007669"/>
    <property type="project" value="UniProtKB-UniRule"/>
</dbReference>
<dbReference type="GO" id="GO:0005524">
    <property type="term" value="F:ATP binding"/>
    <property type="evidence" value="ECO:0007669"/>
    <property type="project" value="UniProtKB-UniRule"/>
</dbReference>
<dbReference type="GO" id="GO:0071555">
    <property type="term" value="P:cell wall organization"/>
    <property type="evidence" value="ECO:0007669"/>
    <property type="project" value="UniProtKB-KW"/>
</dbReference>
<dbReference type="PANTHER" id="PTHR43692">
    <property type="entry name" value="UDP-N-ACETYLMURAMOYLALANINE--D-GLUTAMATE LIGASE"/>
    <property type="match status" value="1"/>
</dbReference>
<dbReference type="SUPFAM" id="SSF51984">
    <property type="entry name" value="MurCD N-terminal domain"/>
    <property type="match status" value="1"/>
</dbReference>
<name>A0A9D1G749_9FIRM</name>
<evidence type="ECO:0000256" key="11">
    <source>
        <dbReference type="ARBA" id="ARBA00022960"/>
    </source>
</evidence>
<dbReference type="GO" id="GO:0008764">
    <property type="term" value="F:UDP-N-acetylmuramoylalanine-D-glutamate ligase activity"/>
    <property type="evidence" value="ECO:0007669"/>
    <property type="project" value="UniProtKB-UniRule"/>
</dbReference>
<evidence type="ECO:0000256" key="5">
    <source>
        <dbReference type="ARBA" id="ARBA00012212"/>
    </source>
</evidence>
<dbReference type="EMBL" id="DVJS01000241">
    <property type="protein sequence ID" value="HIS98212.1"/>
    <property type="molecule type" value="Genomic_DNA"/>
</dbReference>
<dbReference type="Proteomes" id="UP000886876">
    <property type="component" value="Unassembled WGS sequence"/>
</dbReference>
<comment type="function">
    <text evidence="1 17 18">Cell wall formation. Catalyzes the addition of glutamate to the nucleotide precursor UDP-N-acetylmuramoyl-L-alanine (UMA).</text>
</comment>
<dbReference type="InterPro" id="IPR004101">
    <property type="entry name" value="Mur_ligase_C"/>
</dbReference>
<evidence type="ECO:0000256" key="2">
    <source>
        <dbReference type="ARBA" id="ARBA00004496"/>
    </source>
</evidence>
<comment type="subcellular location">
    <subcellularLocation>
        <location evidence="2 17 18">Cytoplasm</location>
    </subcellularLocation>
</comment>
<evidence type="ECO:0000256" key="10">
    <source>
        <dbReference type="ARBA" id="ARBA00022840"/>
    </source>
</evidence>
<gene>
    <name evidence="17" type="primary">murD</name>
    <name evidence="21" type="ORF">IAD42_09565</name>
</gene>
<keyword evidence="7 17" id="KW-0963">Cytoplasm</keyword>
<organism evidence="21 22">
    <name type="scientific">Candidatus Scatomorpha pullistercoris</name>
    <dbReference type="NCBI Taxonomy" id="2840929"/>
    <lineage>
        <taxon>Bacteria</taxon>
        <taxon>Bacillati</taxon>
        <taxon>Bacillota</taxon>
        <taxon>Clostridia</taxon>
        <taxon>Eubacteriales</taxon>
        <taxon>Candidatus Scatomorpha</taxon>
    </lineage>
</organism>
<dbReference type="SUPFAM" id="SSF53244">
    <property type="entry name" value="MurD-like peptide ligases, peptide-binding domain"/>
    <property type="match status" value="1"/>
</dbReference>
<dbReference type="Pfam" id="PF02875">
    <property type="entry name" value="Mur_ligase_C"/>
    <property type="match status" value="1"/>
</dbReference>
<evidence type="ECO:0000313" key="22">
    <source>
        <dbReference type="Proteomes" id="UP000886876"/>
    </source>
</evidence>
<evidence type="ECO:0000256" key="15">
    <source>
        <dbReference type="ARBA" id="ARBA00032324"/>
    </source>
</evidence>
<keyword evidence="10 17" id="KW-0067">ATP-binding</keyword>
<evidence type="ECO:0000256" key="1">
    <source>
        <dbReference type="ARBA" id="ARBA00002734"/>
    </source>
</evidence>
<feature type="domain" description="Mur ligase C-terminal" evidence="19">
    <location>
        <begin position="318"/>
        <end position="437"/>
    </location>
</feature>
<dbReference type="AlphaFoldDB" id="A0A9D1G749"/>
<dbReference type="EC" id="6.3.2.9" evidence="5 17"/>
<dbReference type="Gene3D" id="3.40.50.720">
    <property type="entry name" value="NAD(P)-binding Rossmann-like Domain"/>
    <property type="match status" value="1"/>
</dbReference>
<dbReference type="GO" id="GO:0005737">
    <property type="term" value="C:cytoplasm"/>
    <property type="evidence" value="ECO:0007669"/>
    <property type="project" value="UniProtKB-SubCell"/>
</dbReference>
<proteinExistence type="inferred from homology"/>
<comment type="caution">
    <text evidence="21">The sequence shown here is derived from an EMBL/GenBank/DDBJ whole genome shotgun (WGS) entry which is preliminary data.</text>
</comment>
<evidence type="ECO:0000256" key="4">
    <source>
        <dbReference type="ARBA" id="ARBA00010416"/>
    </source>
</evidence>
<keyword evidence="13 17" id="KW-0961">Cell wall biogenesis/degradation</keyword>
<evidence type="ECO:0000256" key="12">
    <source>
        <dbReference type="ARBA" id="ARBA00022984"/>
    </source>
</evidence>
<evidence type="ECO:0000256" key="17">
    <source>
        <dbReference type="HAMAP-Rule" id="MF_00639"/>
    </source>
</evidence>
<keyword evidence="17 18" id="KW-0132">Cell division</keyword>
<evidence type="ECO:0000256" key="6">
    <source>
        <dbReference type="ARBA" id="ARBA00015655"/>
    </source>
</evidence>
<protein>
    <recommendedName>
        <fullName evidence="6 17">UDP-N-acetylmuramoylalanine--D-glutamate ligase</fullName>
        <ecNumber evidence="5 17">6.3.2.9</ecNumber>
    </recommendedName>
    <alternativeName>
        <fullName evidence="15 17">D-glutamic acid-adding enzyme</fullName>
    </alternativeName>
    <alternativeName>
        <fullName evidence="14 17">UDP-N-acetylmuramoyl-L-alanyl-D-glutamate synthetase</fullName>
    </alternativeName>
</protein>
<dbReference type="Gene3D" id="3.40.1190.10">
    <property type="entry name" value="Mur-like, catalytic domain"/>
    <property type="match status" value="1"/>
</dbReference>
<dbReference type="InterPro" id="IPR013221">
    <property type="entry name" value="Mur_ligase_cen"/>
</dbReference>
<keyword evidence="9 17" id="KW-0547">Nucleotide-binding</keyword>
<keyword evidence="12 17" id="KW-0573">Peptidoglycan synthesis</keyword>
<dbReference type="InterPro" id="IPR036565">
    <property type="entry name" value="Mur-like_cat_sf"/>
</dbReference>
<reference evidence="21" key="1">
    <citation type="submission" date="2020-10" db="EMBL/GenBank/DDBJ databases">
        <authorList>
            <person name="Gilroy R."/>
        </authorList>
    </citation>
    <scope>NUCLEOTIDE SEQUENCE</scope>
    <source>
        <strain evidence="21">ChiHecec3B27-6122</strain>
    </source>
</reference>
<feature type="domain" description="Mur ligase central" evidence="20">
    <location>
        <begin position="120"/>
        <end position="297"/>
    </location>
</feature>
<dbReference type="GO" id="GO:0008360">
    <property type="term" value="P:regulation of cell shape"/>
    <property type="evidence" value="ECO:0007669"/>
    <property type="project" value="UniProtKB-KW"/>
</dbReference>
<evidence type="ECO:0000256" key="13">
    <source>
        <dbReference type="ARBA" id="ARBA00023316"/>
    </source>
</evidence>
<evidence type="ECO:0000313" key="21">
    <source>
        <dbReference type="EMBL" id="HIS98212.1"/>
    </source>
</evidence>
<evidence type="ECO:0000256" key="7">
    <source>
        <dbReference type="ARBA" id="ARBA00022490"/>
    </source>
</evidence>